<dbReference type="SUPFAM" id="SSF51430">
    <property type="entry name" value="NAD(P)-linked oxidoreductase"/>
    <property type="match status" value="1"/>
</dbReference>
<gene>
    <name evidence="7" type="ORF">TCAL_11027</name>
</gene>
<feature type="site" description="Lowers pKa of active site Tyr" evidence="5">
    <location>
        <position position="84"/>
    </location>
</feature>
<dbReference type="Gene3D" id="3.20.20.100">
    <property type="entry name" value="NADP-dependent oxidoreductase domain"/>
    <property type="match status" value="1"/>
</dbReference>
<comment type="caution">
    <text evidence="7">The sequence shown here is derived from an EMBL/GenBank/DDBJ whole genome shotgun (WGS) entry which is preliminary data.</text>
</comment>
<protein>
    <recommendedName>
        <fullName evidence="6">NADP-dependent oxidoreductase domain-containing protein</fullName>
    </recommendedName>
</protein>
<dbReference type="AlphaFoldDB" id="A0A553NFI7"/>
<dbReference type="EMBL" id="VCGU01000458">
    <property type="protein sequence ID" value="TRY64168.1"/>
    <property type="molecule type" value="Genomic_DNA"/>
</dbReference>
<feature type="binding site" evidence="4">
    <location>
        <position position="117"/>
    </location>
    <ligand>
        <name>substrate</name>
    </ligand>
</feature>
<evidence type="ECO:0000313" key="8">
    <source>
        <dbReference type="Proteomes" id="UP000318571"/>
    </source>
</evidence>
<evidence type="ECO:0000256" key="3">
    <source>
        <dbReference type="PIRSR" id="PIRSR000097-1"/>
    </source>
</evidence>
<evidence type="ECO:0000256" key="1">
    <source>
        <dbReference type="ARBA" id="ARBA00007905"/>
    </source>
</evidence>
<dbReference type="Proteomes" id="UP000318571">
    <property type="component" value="Chromosome 10"/>
</dbReference>
<name>A0A553NFI7_TIGCA</name>
<comment type="similarity">
    <text evidence="1">Belongs to the aldo/keto reductase family.</text>
</comment>
<keyword evidence="2" id="KW-0560">Oxidoreductase</keyword>
<dbReference type="PROSITE" id="PS00798">
    <property type="entry name" value="ALDOKETO_REDUCTASE_1"/>
    <property type="match status" value="1"/>
</dbReference>
<sequence>MSSSADMARLALPLTGGSIPSVGFGCWKVPKGTCAEVVEKVIRAGYRHIDCASDYGNEQQVGLGIKRAIEAGICNRDDLHITSKLWNTYHAPEHVKLACQRSLDDLGLSYVDMYLIHFPIAMKFVPFEKRYPPEWFHDPDVPDPRIELAEVPVQDTWRAMEELVDAGLAKSIGLSNFNCQGLRDVFNYAKIKPAVLQIEVHPLLQQENLVRLAKTLGVHVTAFSPLGHGSSYSDPQTSALYSPIVQGIAQKHDKTPAQVILKWGIQRECSVIPKSENEERIKENIDLFSFELSTDDMEAMKGVNTNHRFNDPAVFCEKSFNTFLPIFD</sequence>
<reference evidence="7 8" key="1">
    <citation type="journal article" date="2018" name="Nat. Ecol. Evol.">
        <title>Genomic signatures of mitonuclear coevolution across populations of Tigriopus californicus.</title>
        <authorList>
            <person name="Barreto F.S."/>
            <person name="Watson E.T."/>
            <person name="Lima T.G."/>
            <person name="Willett C.S."/>
            <person name="Edmands S."/>
            <person name="Li W."/>
            <person name="Burton R.S."/>
        </authorList>
    </citation>
    <scope>NUCLEOTIDE SEQUENCE [LARGE SCALE GENOMIC DNA]</scope>
    <source>
        <strain evidence="7 8">San Diego</strain>
    </source>
</reference>
<organism evidence="7 8">
    <name type="scientific">Tigriopus californicus</name>
    <name type="common">Marine copepod</name>
    <dbReference type="NCBI Taxonomy" id="6832"/>
    <lineage>
        <taxon>Eukaryota</taxon>
        <taxon>Metazoa</taxon>
        <taxon>Ecdysozoa</taxon>
        <taxon>Arthropoda</taxon>
        <taxon>Crustacea</taxon>
        <taxon>Multicrustacea</taxon>
        <taxon>Hexanauplia</taxon>
        <taxon>Copepoda</taxon>
        <taxon>Harpacticoida</taxon>
        <taxon>Harpacticidae</taxon>
        <taxon>Tigriopus</taxon>
    </lineage>
</organism>
<evidence type="ECO:0000256" key="5">
    <source>
        <dbReference type="PIRSR" id="PIRSR000097-3"/>
    </source>
</evidence>
<dbReference type="PIRSF" id="PIRSF000097">
    <property type="entry name" value="AKR"/>
    <property type="match status" value="1"/>
</dbReference>
<feature type="active site" description="Proton donor" evidence="3">
    <location>
        <position position="55"/>
    </location>
</feature>
<proteinExistence type="inferred from homology"/>
<dbReference type="PROSITE" id="PS00062">
    <property type="entry name" value="ALDOKETO_REDUCTASE_2"/>
    <property type="match status" value="1"/>
</dbReference>
<feature type="domain" description="NADP-dependent oxidoreductase" evidence="6">
    <location>
        <begin position="25"/>
        <end position="304"/>
    </location>
</feature>
<dbReference type="Pfam" id="PF00248">
    <property type="entry name" value="Aldo_ket_red"/>
    <property type="match status" value="1"/>
</dbReference>
<dbReference type="OrthoDB" id="416253at2759"/>
<dbReference type="GO" id="GO:0016491">
    <property type="term" value="F:oxidoreductase activity"/>
    <property type="evidence" value="ECO:0007669"/>
    <property type="project" value="UniProtKB-KW"/>
</dbReference>
<dbReference type="InterPro" id="IPR020471">
    <property type="entry name" value="AKR"/>
</dbReference>
<dbReference type="PRINTS" id="PR00069">
    <property type="entry name" value="ALDKETRDTASE"/>
</dbReference>
<keyword evidence="8" id="KW-1185">Reference proteome</keyword>
<evidence type="ECO:0000256" key="4">
    <source>
        <dbReference type="PIRSR" id="PIRSR000097-2"/>
    </source>
</evidence>
<dbReference type="STRING" id="6832.A0A553NFI7"/>
<dbReference type="InterPro" id="IPR036812">
    <property type="entry name" value="NAD(P)_OxRdtase_dom_sf"/>
</dbReference>
<dbReference type="OMA" id="TWRMPAN"/>
<evidence type="ECO:0000259" key="6">
    <source>
        <dbReference type="Pfam" id="PF00248"/>
    </source>
</evidence>
<dbReference type="PANTHER" id="PTHR11732">
    <property type="entry name" value="ALDO/KETO REDUCTASE"/>
    <property type="match status" value="1"/>
</dbReference>
<dbReference type="InterPro" id="IPR018170">
    <property type="entry name" value="Aldo/ket_reductase_CS"/>
</dbReference>
<evidence type="ECO:0000256" key="2">
    <source>
        <dbReference type="ARBA" id="ARBA00023002"/>
    </source>
</evidence>
<evidence type="ECO:0000313" key="7">
    <source>
        <dbReference type="EMBL" id="TRY64168.1"/>
    </source>
</evidence>
<dbReference type="FunFam" id="3.20.20.100:FF:000007">
    <property type="entry name" value="NAD(P)H-dependent D-xylose reductase xyl1"/>
    <property type="match status" value="1"/>
</dbReference>
<accession>A0A553NFI7</accession>
<dbReference type="InterPro" id="IPR023210">
    <property type="entry name" value="NADP_OxRdtase_dom"/>
</dbReference>